<feature type="compositionally biased region" description="Low complexity" evidence="1">
    <location>
        <begin position="193"/>
        <end position="215"/>
    </location>
</feature>
<organism evidence="2 3">
    <name type="scientific">[Candida] subhashii</name>
    <dbReference type="NCBI Taxonomy" id="561895"/>
    <lineage>
        <taxon>Eukaryota</taxon>
        <taxon>Fungi</taxon>
        <taxon>Dikarya</taxon>
        <taxon>Ascomycota</taxon>
        <taxon>Saccharomycotina</taxon>
        <taxon>Pichiomycetes</taxon>
        <taxon>Debaryomycetaceae</taxon>
        <taxon>Spathaspora</taxon>
    </lineage>
</organism>
<keyword evidence="3" id="KW-1185">Reference proteome</keyword>
<dbReference type="GeneID" id="73468426"/>
<comment type="caution">
    <text evidence="2">The sequence shown here is derived from an EMBL/GenBank/DDBJ whole genome shotgun (WGS) entry which is preliminary data.</text>
</comment>
<dbReference type="AlphaFoldDB" id="A0A8J5QTK2"/>
<dbReference type="EMBL" id="JAGSYN010000062">
    <property type="protein sequence ID" value="KAG7664867.1"/>
    <property type="molecule type" value="Genomic_DNA"/>
</dbReference>
<feature type="compositionally biased region" description="Polar residues" evidence="1">
    <location>
        <begin position="913"/>
        <end position="925"/>
    </location>
</feature>
<accession>A0A8J5QTK2</accession>
<gene>
    <name evidence="2" type="ORF">J8A68_001625</name>
</gene>
<dbReference type="InterPro" id="IPR013887">
    <property type="entry name" value="UPF0592"/>
</dbReference>
<dbReference type="Proteomes" id="UP000694255">
    <property type="component" value="Unassembled WGS sequence"/>
</dbReference>
<feature type="region of interest" description="Disordered" evidence="1">
    <location>
        <begin position="19"/>
        <end position="68"/>
    </location>
</feature>
<feature type="compositionally biased region" description="Low complexity" evidence="1">
    <location>
        <begin position="861"/>
        <end position="907"/>
    </location>
</feature>
<evidence type="ECO:0008006" key="4">
    <source>
        <dbReference type="Google" id="ProtNLM"/>
    </source>
</evidence>
<dbReference type="RefSeq" id="XP_049265099.1">
    <property type="nucleotide sequence ID" value="XM_049405297.1"/>
</dbReference>
<dbReference type="PANTHER" id="PTHR37988:SF1">
    <property type="entry name" value="UPF0592 MEMBRANE PROTEIN C7D4.03C"/>
    <property type="match status" value="1"/>
</dbReference>
<feature type="compositionally biased region" description="Polar residues" evidence="1">
    <location>
        <begin position="19"/>
        <end position="29"/>
    </location>
</feature>
<feature type="compositionally biased region" description="Polar residues" evidence="1">
    <location>
        <begin position="835"/>
        <end position="847"/>
    </location>
</feature>
<dbReference type="Pfam" id="PF08578">
    <property type="entry name" value="DUF1765"/>
    <property type="match status" value="1"/>
</dbReference>
<dbReference type="PANTHER" id="PTHR37988">
    <property type="entry name" value="UPF0592 MEMBRANE PROTEIN C7D4.03C"/>
    <property type="match status" value="1"/>
</dbReference>
<protein>
    <recommendedName>
        <fullName evidence="4">DUF1765-domain-containing protein</fullName>
    </recommendedName>
</protein>
<evidence type="ECO:0000313" key="2">
    <source>
        <dbReference type="EMBL" id="KAG7664867.1"/>
    </source>
</evidence>
<feature type="region of interest" description="Disordered" evidence="1">
    <location>
        <begin position="193"/>
        <end position="220"/>
    </location>
</feature>
<evidence type="ECO:0000256" key="1">
    <source>
        <dbReference type="SAM" id="MobiDB-lite"/>
    </source>
</evidence>
<feature type="region of interest" description="Disordered" evidence="1">
    <location>
        <begin position="833"/>
        <end position="928"/>
    </location>
</feature>
<reference evidence="2 3" key="1">
    <citation type="journal article" date="2021" name="DNA Res.">
        <title>Genome analysis of Candida subhashii reveals its hybrid nature and dual mitochondrial genome conformations.</title>
        <authorList>
            <person name="Mixao V."/>
            <person name="Hegedusova E."/>
            <person name="Saus E."/>
            <person name="Pryszcz L.P."/>
            <person name="Cillingova A."/>
            <person name="Nosek J."/>
            <person name="Gabaldon T."/>
        </authorList>
    </citation>
    <scope>NUCLEOTIDE SEQUENCE [LARGE SCALE GENOMIC DNA]</scope>
    <source>
        <strain evidence="2 3">CBS 10753</strain>
    </source>
</reference>
<name>A0A8J5QTK2_9ASCO</name>
<proteinExistence type="predicted"/>
<dbReference type="OrthoDB" id="296767at2759"/>
<evidence type="ECO:0000313" key="3">
    <source>
        <dbReference type="Proteomes" id="UP000694255"/>
    </source>
</evidence>
<sequence length="1111" mass="126220">MAHVLTKTVAISSESTFQSNYQTTNTPIRSTLDPRYFNSDTVVPPVEDSRSPSKLPDPPSPYRKSQVKSRYTFASPIDSQTSLKSSLSTTKENDKLIKSLLKQFKRLETELNKFNSKKYNHNTSSGAIMKGNILRTSLLPFLRASNQLEQCFATDSPIFKSLTSVILTILVRWWNSLIGNLTYTAAATSLASSSSHSNISSNSSTSTLSRSNPTTASSRSDTIHFSHIPAADRNAYLECISRIMARQDWSYYDEPNDYQSLLIQTLDYCIEKMSNLKTVSASFSAFMGKVFAYSFFKIPHVSNALLFLLNVKQITFESCLRKLSNNQPCDNKLKSIFPHHLHYLINFKGMHTLTTKGQKKSINCAPIPRHPVSGIKDPNGDWVRRWYCPDSNVFNSFFRHYIDILQTYLREQPEKVNRDVLFNCPGFSIIISHIFQIFHTGIVRISSNFVNSTKPLGPQTTPTHTRKFNPDGTSIMIPHPSASSFNPNLKQSDVYYTSILKVFKTVRDITYCATLDEKPIDPISADLVKVIDTCLISIAKETTIYDFNRNGLILSIANEFINHIGNNTGMEMKLLVNWDFWLSCNYMMIKHCDHVQTILKNFAFLFNTWDMIPETLSNLGTNKVDINLQNIEFGWLTDVKNSSKLNFINFLISDETFQRFFTHWNPIIRSYYIKLLIWRVIGVNNYQSSTMLQVTKNLQIKLNKAFEILKQFTIDNNGKFEMNYKPDNPLVNRKFGRLLINVKDDYLSIYDEPTPDYVPTTSLRTSELRKTHPYEVFDEAIYTCSSALPDLTKSSSTGSLRSLSSNGSTKPGNPIVNSIGKFFKILADDNNNNNHQLNDIQENSPSSEIGPVPMESKRKSVSMTSISSTYSSLKSRSSSPSMLSFKSSGFTDSTTSSIQSDSESILSMDTMRSKTSTPSTQSYNIQPPELSKLPPDIIRPLYKFDIIVDHESVSEKFSLINHRNSMIGLKPNCSFFPGQSSQIRFFPLQPQVPLISIFVNSGSFADKLFINDEESYFLENFDNNGKLTKEDDCWFSNQGRSTMINLGKSMNELNLTVDEFRRFLNSRIEIDTYNADLNAEDNAMTEFGYFKRIIPFLSVDSSNEMKLLNAN</sequence>